<organism evidence="1 2">
    <name type="scientific">Candidatus Nesciobacter abundans</name>
    <dbReference type="NCBI Taxonomy" id="2601668"/>
    <lineage>
        <taxon>Bacteria</taxon>
        <taxon>Pseudomonadati</taxon>
        <taxon>Pseudomonadota</taxon>
        <taxon>Alphaproteobacteria</taxon>
        <taxon>Holosporales</taxon>
        <taxon>Holosporaceae</taxon>
        <taxon>Candidatus Nesciobacter</taxon>
    </lineage>
</organism>
<dbReference type="Proteomes" id="UP000324924">
    <property type="component" value="Chromosome"/>
</dbReference>
<accession>A0A5C0UID4</accession>
<dbReference type="RefSeq" id="WP_148972295.1">
    <property type="nucleotide sequence ID" value="NZ_CP043314.1"/>
</dbReference>
<dbReference type="EMBL" id="CP043314">
    <property type="protein sequence ID" value="QEK39172.1"/>
    <property type="molecule type" value="Genomic_DNA"/>
</dbReference>
<reference evidence="1 2" key="1">
    <citation type="submission" date="2019-08" db="EMBL/GenBank/DDBJ databases">
        <title>Highly reduced genomes of protist endosymbionts show evolutionary convergence.</title>
        <authorList>
            <person name="George E."/>
            <person name="Husnik F."/>
            <person name="Tashyreva D."/>
            <person name="Prokopchuk G."/>
            <person name="Horak A."/>
            <person name="Kwong W.K."/>
            <person name="Lukes J."/>
            <person name="Keeling P.J."/>
        </authorList>
    </citation>
    <scope>NUCLEOTIDE SEQUENCE [LARGE SCALE GENOMIC DNA]</scope>
    <source>
        <strain evidence="1">1604HC</strain>
    </source>
</reference>
<gene>
    <name evidence="1" type="ORF">FZC36_01875</name>
</gene>
<keyword evidence="2" id="KW-1185">Reference proteome</keyword>
<dbReference type="AlphaFoldDB" id="A0A5C0UID4"/>
<evidence type="ECO:0000313" key="1">
    <source>
        <dbReference type="EMBL" id="QEK39172.1"/>
    </source>
</evidence>
<name>A0A5C0UID4_9PROT</name>
<proteinExistence type="predicted"/>
<evidence type="ECO:0000313" key="2">
    <source>
        <dbReference type="Proteomes" id="UP000324924"/>
    </source>
</evidence>
<dbReference type="KEGG" id="nabu:FZC36_01875"/>
<protein>
    <submittedName>
        <fullName evidence="1">Uncharacterized protein</fullName>
    </submittedName>
</protein>
<sequence>MLLCITFESNSYFAEYAKMDGFTSEAKELIGKMDEAMALPDQCTAGAFCVYRGNNLVDLVYGSVFDELYKKTEVIKSVSLNEIQKWLIINDGSLKGISYEFFLDKEEKHKYGKRTELVDLGPFIHFRSEMSEKESEKVSRSVCMLLCDYDGKYIQNGYVQSIVNQYRDSVLFVYDEENKSVLEKKSNIDDVLYENLYSHRLYSIDSEVFEIRTKNKLGGWLQVNYNRIDPESFNLEFYNRLSSLLKRTSYINSEKIPEYSTEEEFTYEKYVKDISLNLLFYITEEEFNSKESKYDALKFYYTNMNEVV</sequence>